<dbReference type="PROSITE" id="PS00061">
    <property type="entry name" value="ADH_SHORT"/>
    <property type="match status" value="1"/>
</dbReference>
<dbReference type="Proteomes" id="UP000317288">
    <property type="component" value="Unassembled WGS sequence"/>
</dbReference>
<evidence type="ECO:0000256" key="2">
    <source>
        <dbReference type="ARBA" id="ARBA00023002"/>
    </source>
</evidence>
<evidence type="ECO:0000313" key="6">
    <source>
        <dbReference type="Proteomes" id="UP000317288"/>
    </source>
</evidence>
<evidence type="ECO:0000256" key="3">
    <source>
        <dbReference type="RuleBase" id="RU000363"/>
    </source>
</evidence>
<comment type="similarity">
    <text evidence="1 3">Belongs to the short-chain dehydrogenases/reductases (SDR) family.</text>
</comment>
<dbReference type="InterPro" id="IPR057326">
    <property type="entry name" value="KR_dom"/>
</dbReference>
<protein>
    <submittedName>
        <fullName evidence="5">SDR family NAD(P)-dependent oxidoreductase</fullName>
    </submittedName>
</protein>
<name>A0A558JAR2_9GAMM</name>
<dbReference type="PANTHER" id="PTHR43976">
    <property type="entry name" value="SHORT CHAIN DEHYDROGENASE"/>
    <property type="match status" value="1"/>
</dbReference>
<reference evidence="5 6" key="1">
    <citation type="submission" date="2019-07" db="EMBL/GenBank/DDBJ databases">
        <title>Diversity of Bacteria from Kongsfjorden, Arctic.</title>
        <authorList>
            <person name="Yu Y."/>
        </authorList>
    </citation>
    <scope>NUCLEOTIDE SEQUENCE [LARGE SCALE GENOMIC DNA]</scope>
    <source>
        <strain evidence="5 6">SM1922</strain>
    </source>
</reference>
<dbReference type="PANTHER" id="PTHR43976:SF16">
    <property type="entry name" value="SHORT-CHAIN DEHYDROGENASE_REDUCTASE FAMILY PROTEIN"/>
    <property type="match status" value="1"/>
</dbReference>
<dbReference type="Pfam" id="PF00106">
    <property type="entry name" value="adh_short"/>
    <property type="match status" value="1"/>
</dbReference>
<accession>A0A558JAR2</accession>
<evidence type="ECO:0000259" key="4">
    <source>
        <dbReference type="SMART" id="SM00822"/>
    </source>
</evidence>
<dbReference type="InterPro" id="IPR020904">
    <property type="entry name" value="Sc_DH/Rdtase_CS"/>
</dbReference>
<dbReference type="InterPro" id="IPR002347">
    <property type="entry name" value="SDR_fam"/>
</dbReference>
<dbReference type="RefSeq" id="WP_144810301.1">
    <property type="nucleotide sequence ID" value="NZ_VNFE01000002.1"/>
</dbReference>
<feature type="domain" description="Ketoreductase" evidence="4">
    <location>
        <begin position="3"/>
        <end position="188"/>
    </location>
</feature>
<evidence type="ECO:0000313" key="5">
    <source>
        <dbReference type="EMBL" id="TVU90674.1"/>
    </source>
</evidence>
<dbReference type="AlphaFoldDB" id="A0A558JAR2"/>
<proteinExistence type="inferred from homology"/>
<dbReference type="SMART" id="SM00822">
    <property type="entry name" value="PKS_KR"/>
    <property type="match status" value="1"/>
</dbReference>
<dbReference type="GO" id="GO:0016491">
    <property type="term" value="F:oxidoreductase activity"/>
    <property type="evidence" value="ECO:0007669"/>
    <property type="project" value="UniProtKB-KW"/>
</dbReference>
<sequence length="280" mass="30470">MANVWLITGASRGLGFEIARSALAAGHTVVATSRSVEDVKSAFGTERGDVHTYALDITDNYAAVSVSKAVTDRFGKIDVLVNNAGQAQLGWFETISDEHVRRQFDINVFGTMNVTRAVVPYMRSRRSGLLVTISSVNGLLSHPGGSVYASSKFAIEGWIEGFAQELAPLGIRSMLVEPGMLRTDFLDNRSANHGDINIADYNEAVRQFRAFIAEANHNQPGDPAMLASTIVALASADDPPARFVFGEDARTWVAEKLEKLKAELEYSSEPTNDCMVVREL</sequence>
<keyword evidence="2" id="KW-0560">Oxidoreductase</keyword>
<evidence type="ECO:0000256" key="1">
    <source>
        <dbReference type="ARBA" id="ARBA00006484"/>
    </source>
</evidence>
<dbReference type="PRINTS" id="PR00081">
    <property type="entry name" value="GDHRDH"/>
</dbReference>
<dbReference type="InterPro" id="IPR051911">
    <property type="entry name" value="SDR_oxidoreductase"/>
</dbReference>
<organism evidence="5 6">
    <name type="scientific">Vreelandella titanicae</name>
    <dbReference type="NCBI Taxonomy" id="664683"/>
    <lineage>
        <taxon>Bacteria</taxon>
        <taxon>Pseudomonadati</taxon>
        <taxon>Pseudomonadota</taxon>
        <taxon>Gammaproteobacteria</taxon>
        <taxon>Oceanospirillales</taxon>
        <taxon>Halomonadaceae</taxon>
        <taxon>Vreelandella</taxon>
    </lineage>
</organism>
<comment type="caution">
    <text evidence="5">The sequence shown here is derived from an EMBL/GenBank/DDBJ whole genome shotgun (WGS) entry which is preliminary data.</text>
</comment>
<gene>
    <name evidence="5" type="ORF">FQP89_06135</name>
</gene>
<dbReference type="EMBL" id="VNFE01000002">
    <property type="protein sequence ID" value="TVU90674.1"/>
    <property type="molecule type" value="Genomic_DNA"/>
</dbReference>
<dbReference type="CDD" id="cd05374">
    <property type="entry name" value="17beta-HSD-like_SDR_c"/>
    <property type="match status" value="1"/>
</dbReference>
<dbReference type="SUPFAM" id="SSF51735">
    <property type="entry name" value="NAD(P)-binding Rossmann-fold domains"/>
    <property type="match status" value="1"/>
</dbReference>
<dbReference type="PRINTS" id="PR00080">
    <property type="entry name" value="SDRFAMILY"/>
</dbReference>
<dbReference type="InterPro" id="IPR036291">
    <property type="entry name" value="NAD(P)-bd_dom_sf"/>
</dbReference>
<dbReference type="Gene3D" id="3.40.50.720">
    <property type="entry name" value="NAD(P)-binding Rossmann-like Domain"/>
    <property type="match status" value="1"/>
</dbReference>